<dbReference type="STRING" id="1561998.A0A1I7UNU2"/>
<dbReference type="InterPro" id="IPR039908">
    <property type="entry name" value="Sepa-1"/>
</dbReference>
<reference evidence="3" key="1">
    <citation type="submission" date="2016-11" db="UniProtKB">
        <authorList>
            <consortium name="WormBaseParasite"/>
        </authorList>
    </citation>
    <scope>IDENTIFICATION</scope>
</reference>
<dbReference type="PANTHER" id="PTHR21504">
    <property type="entry name" value="IG-LIKE DOMAIN-CONTAINING PROTEIN-RELATED-RELATED"/>
    <property type="match status" value="1"/>
</dbReference>
<feature type="region of interest" description="Disordered" evidence="1">
    <location>
        <begin position="538"/>
        <end position="693"/>
    </location>
</feature>
<evidence type="ECO:0000256" key="1">
    <source>
        <dbReference type="SAM" id="MobiDB-lite"/>
    </source>
</evidence>
<dbReference type="AlphaFoldDB" id="A0A1I7UNU2"/>
<accession>A0A1I7UNU2</accession>
<feature type="compositionally biased region" description="Basic residues" evidence="1">
    <location>
        <begin position="331"/>
        <end position="343"/>
    </location>
</feature>
<feature type="compositionally biased region" description="Basic and acidic residues" evidence="1">
    <location>
        <begin position="425"/>
        <end position="435"/>
    </location>
</feature>
<organism evidence="2 3">
    <name type="scientific">Caenorhabditis tropicalis</name>
    <dbReference type="NCBI Taxonomy" id="1561998"/>
    <lineage>
        <taxon>Eukaryota</taxon>
        <taxon>Metazoa</taxon>
        <taxon>Ecdysozoa</taxon>
        <taxon>Nematoda</taxon>
        <taxon>Chromadorea</taxon>
        <taxon>Rhabditida</taxon>
        <taxon>Rhabditina</taxon>
        <taxon>Rhabditomorpha</taxon>
        <taxon>Rhabditoidea</taxon>
        <taxon>Rhabditidae</taxon>
        <taxon>Peloderinae</taxon>
        <taxon>Caenorhabditis</taxon>
    </lineage>
</organism>
<feature type="compositionally biased region" description="Basic and acidic residues" evidence="1">
    <location>
        <begin position="538"/>
        <end position="609"/>
    </location>
</feature>
<protein>
    <submittedName>
        <fullName evidence="3">Uncharacterized protein</fullName>
    </submittedName>
</protein>
<evidence type="ECO:0000313" key="3">
    <source>
        <dbReference type="WBParaSite" id="Csp11.Scaffold630.g17845.t1"/>
    </source>
</evidence>
<feature type="region of interest" description="Disordered" evidence="1">
    <location>
        <begin position="311"/>
        <end position="435"/>
    </location>
</feature>
<feature type="compositionally biased region" description="Basic and acidic residues" evidence="1">
    <location>
        <begin position="344"/>
        <end position="364"/>
    </location>
</feature>
<keyword evidence="2" id="KW-1185">Reference proteome</keyword>
<feature type="compositionally biased region" description="Polar residues" evidence="1">
    <location>
        <begin position="630"/>
        <end position="641"/>
    </location>
</feature>
<dbReference type="Proteomes" id="UP000095282">
    <property type="component" value="Unplaced"/>
</dbReference>
<name>A0A1I7UNU2_9PELO</name>
<dbReference type="PANTHER" id="PTHR21504:SF1">
    <property type="entry name" value="IG-LIKE DOMAIN-CONTAINING PROTEIN-RELATED"/>
    <property type="match status" value="1"/>
</dbReference>
<dbReference type="WBParaSite" id="Csp11.Scaffold630.g17845.t1">
    <property type="protein sequence ID" value="Csp11.Scaffold630.g17845.t1"/>
    <property type="gene ID" value="Csp11.Scaffold630.g17845"/>
</dbReference>
<evidence type="ECO:0000313" key="2">
    <source>
        <dbReference type="Proteomes" id="UP000095282"/>
    </source>
</evidence>
<proteinExistence type="predicted"/>
<dbReference type="GO" id="GO:0006914">
    <property type="term" value="P:autophagy"/>
    <property type="evidence" value="ECO:0007669"/>
    <property type="project" value="InterPro"/>
</dbReference>
<sequence length="693" mass="81525">MTQPSTIPAAASPPRKIVVSQCSSGRCSLIGVLRPNSLYYFFEYEKGKLIPHVCSCQANTTEADLRPLYSEWSDKLGETVIFVYNRVSNKVEQYVCREEFGQLEQVEKSGLIYNSGFFSQSNIIASIDELEEREDEEDEVEEEEEEDSENSIDSEEEDANFAEVNSAYYAYKSKIPQFSITTCLHNNRDRIHVFDYKLDTYITFCYEERTGDFYPFVCNTCPKTIVEDHLYPKYYERAKDNEHVIHVFNSFTQLMEKYVYNVTTGCFEQVDYPELVYDPSKNMTASILYFTTSTPTGMALAIMRDSDGRIKKEQFSQVKKQRKREIGRSDGRRKRRKRRKRRGKEKEASRKGEESRRRKNEEKGSYFWVSIKNNHPSTRESSESSPSVEEVPRKDVSQEQLPSAPQKRKRYVPRNTCDLPQPDASSDKPTLEEVKEARQLVLDYVEQEKRKKEESSSTPSKNISLEEFKKAKQLILAFHDKDLRREKSDEWGSSVREEAPFPLLIPQISQLPGESRQNYYKIFFAEKQAMDEEYRMKESLRMEKDSEEEKKWAEKMKTKEIERKLKEREMKKQKKEEKRNFREMRKKMEAERLEEKERKQKEERLEEEKRRKRTSSSDSTSSETPFDDVFQSSPSEFNSDQKILKTPTEKAVNIPNHPPQAPRKPFSLKTSVPPNAKSFRVLYNQKPKQEEQL</sequence>
<feature type="region of interest" description="Disordered" evidence="1">
    <location>
        <begin position="133"/>
        <end position="157"/>
    </location>
</feature>